<dbReference type="GO" id="GO:0004672">
    <property type="term" value="F:protein kinase activity"/>
    <property type="evidence" value="ECO:0007669"/>
    <property type="project" value="InterPro"/>
</dbReference>
<feature type="repeat" description="ANK" evidence="3">
    <location>
        <begin position="902"/>
        <end position="934"/>
    </location>
</feature>
<dbReference type="SMART" id="SM00220">
    <property type="entry name" value="S_TKc"/>
    <property type="match status" value="1"/>
</dbReference>
<feature type="repeat" description="ANK" evidence="3">
    <location>
        <begin position="211"/>
        <end position="243"/>
    </location>
</feature>
<feature type="repeat" description="ANK" evidence="3">
    <location>
        <begin position="1249"/>
        <end position="1281"/>
    </location>
</feature>
<evidence type="ECO:0008006" key="9">
    <source>
        <dbReference type="Google" id="ProtNLM"/>
    </source>
</evidence>
<evidence type="ECO:0000256" key="2">
    <source>
        <dbReference type="ARBA" id="ARBA00023043"/>
    </source>
</evidence>
<dbReference type="Pfam" id="PF13637">
    <property type="entry name" value="Ank_4"/>
    <property type="match status" value="1"/>
</dbReference>
<dbReference type="InterPro" id="IPR003877">
    <property type="entry name" value="SPRY_dom"/>
</dbReference>
<feature type="domain" description="Protein kinase" evidence="5">
    <location>
        <begin position="1447"/>
        <end position="1743"/>
    </location>
</feature>
<feature type="domain" description="B30.2/SPRY" evidence="6">
    <location>
        <begin position="997"/>
        <end position="1218"/>
    </location>
</feature>
<feature type="repeat" description="ANK" evidence="3">
    <location>
        <begin position="267"/>
        <end position="299"/>
    </location>
</feature>
<dbReference type="Gene3D" id="2.60.120.920">
    <property type="match status" value="1"/>
</dbReference>
<dbReference type="InterPro" id="IPR001870">
    <property type="entry name" value="B30.2/SPRY"/>
</dbReference>
<dbReference type="InterPro" id="IPR036770">
    <property type="entry name" value="Ankyrin_rpt-contain_sf"/>
</dbReference>
<dbReference type="PROSITE" id="PS50011">
    <property type="entry name" value="PROTEIN_KINASE_DOM"/>
    <property type="match status" value="1"/>
</dbReference>
<evidence type="ECO:0000313" key="8">
    <source>
        <dbReference type="Proteomes" id="UP001489004"/>
    </source>
</evidence>
<feature type="repeat" description="ANK" evidence="3">
    <location>
        <begin position="36"/>
        <end position="69"/>
    </location>
</feature>
<evidence type="ECO:0000256" key="4">
    <source>
        <dbReference type="SAM" id="MobiDB-lite"/>
    </source>
</evidence>
<proteinExistence type="predicted"/>
<dbReference type="PANTHER" id="PTHR24198:SF165">
    <property type="entry name" value="ANKYRIN REPEAT-CONTAINING PROTEIN-RELATED"/>
    <property type="match status" value="1"/>
</dbReference>
<dbReference type="InterPro" id="IPR044736">
    <property type="entry name" value="Gid1/RanBPM/SPLA_SPRY"/>
</dbReference>
<dbReference type="Proteomes" id="UP001489004">
    <property type="component" value="Unassembled WGS sequence"/>
</dbReference>
<keyword evidence="2 3" id="KW-0040">ANK repeat</keyword>
<dbReference type="CDD" id="cd12885">
    <property type="entry name" value="SPRY_RanBP_like"/>
    <property type="match status" value="1"/>
</dbReference>
<gene>
    <name evidence="7" type="ORF">WJX72_004766</name>
</gene>
<keyword evidence="1" id="KW-0677">Repeat</keyword>
<dbReference type="InterPro" id="IPR000719">
    <property type="entry name" value="Prot_kinase_dom"/>
</dbReference>
<name>A0AAW1R771_9CHLO</name>
<dbReference type="GO" id="GO:0005524">
    <property type="term" value="F:ATP binding"/>
    <property type="evidence" value="ECO:0007669"/>
    <property type="project" value="InterPro"/>
</dbReference>
<dbReference type="Pfam" id="PF12796">
    <property type="entry name" value="Ank_2"/>
    <property type="match status" value="7"/>
</dbReference>
<feature type="repeat" description="ANK" evidence="3">
    <location>
        <begin position="650"/>
        <end position="682"/>
    </location>
</feature>
<feature type="repeat" description="ANK" evidence="3">
    <location>
        <begin position="417"/>
        <end position="449"/>
    </location>
</feature>
<evidence type="ECO:0000313" key="7">
    <source>
        <dbReference type="EMBL" id="KAK9829251.1"/>
    </source>
</evidence>
<feature type="repeat" description="ANK" evidence="3">
    <location>
        <begin position="583"/>
        <end position="607"/>
    </location>
</feature>
<dbReference type="InterPro" id="IPR013320">
    <property type="entry name" value="ConA-like_dom_sf"/>
</dbReference>
<feature type="region of interest" description="Disordered" evidence="4">
    <location>
        <begin position="1"/>
        <end position="33"/>
    </location>
</feature>
<dbReference type="Gene3D" id="1.25.40.20">
    <property type="entry name" value="Ankyrin repeat-containing domain"/>
    <property type="match status" value="8"/>
</dbReference>
<dbReference type="InterPro" id="IPR011009">
    <property type="entry name" value="Kinase-like_dom_sf"/>
</dbReference>
<dbReference type="SMART" id="SM00449">
    <property type="entry name" value="SPRY"/>
    <property type="match status" value="1"/>
</dbReference>
<comment type="caution">
    <text evidence="7">The sequence shown here is derived from an EMBL/GenBank/DDBJ whole genome shotgun (WGS) entry which is preliminary data.</text>
</comment>
<dbReference type="InterPro" id="IPR043136">
    <property type="entry name" value="B30.2/SPRY_sf"/>
</dbReference>
<feature type="repeat" description="ANK" evidence="3">
    <location>
        <begin position="450"/>
        <end position="482"/>
    </location>
</feature>
<dbReference type="PANTHER" id="PTHR24198">
    <property type="entry name" value="ANKYRIN REPEAT AND PROTEIN KINASE DOMAIN-CONTAINING PROTEIN"/>
    <property type="match status" value="1"/>
</dbReference>
<evidence type="ECO:0000259" key="5">
    <source>
        <dbReference type="PROSITE" id="PS50011"/>
    </source>
</evidence>
<dbReference type="Pfam" id="PF00069">
    <property type="entry name" value="Pkinase"/>
    <property type="match status" value="1"/>
</dbReference>
<dbReference type="Pfam" id="PF13857">
    <property type="entry name" value="Ank_5"/>
    <property type="match status" value="1"/>
</dbReference>
<dbReference type="Pfam" id="PF00622">
    <property type="entry name" value="SPRY"/>
    <property type="match status" value="1"/>
</dbReference>
<feature type="repeat" description="ANK" evidence="3">
    <location>
        <begin position="981"/>
        <end position="1013"/>
    </location>
</feature>
<dbReference type="PROSITE" id="PS50188">
    <property type="entry name" value="B302_SPRY"/>
    <property type="match status" value="1"/>
</dbReference>
<dbReference type="PRINTS" id="PR01415">
    <property type="entry name" value="ANKYRIN"/>
</dbReference>
<dbReference type="SUPFAM" id="SSF48403">
    <property type="entry name" value="Ankyrin repeat"/>
    <property type="match status" value="5"/>
</dbReference>
<feature type="repeat" description="ANK" evidence="3">
    <location>
        <begin position="300"/>
        <end position="335"/>
    </location>
</feature>
<dbReference type="PROSITE" id="PS50297">
    <property type="entry name" value="ANK_REP_REGION"/>
    <property type="match status" value="11"/>
</dbReference>
<dbReference type="Gene3D" id="1.10.510.10">
    <property type="entry name" value="Transferase(Phosphotransferase) domain 1"/>
    <property type="match status" value="1"/>
</dbReference>
<evidence type="ECO:0000256" key="3">
    <source>
        <dbReference type="PROSITE-ProRule" id="PRU00023"/>
    </source>
</evidence>
<feature type="repeat" description="ANK" evidence="3">
    <location>
        <begin position="71"/>
        <end position="104"/>
    </location>
</feature>
<dbReference type="EMBL" id="JALJOR010000001">
    <property type="protein sequence ID" value="KAK9829251.1"/>
    <property type="molecule type" value="Genomic_DNA"/>
</dbReference>
<dbReference type="SUPFAM" id="SSF56112">
    <property type="entry name" value="Protein kinase-like (PK-like)"/>
    <property type="match status" value="1"/>
</dbReference>
<protein>
    <recommendedName>
        <fullName evidence="9">Protein ssh4</fullName>
    </recommendedName>
</protein>
<organism evidence="7 8">
    <name type="scientific">[Myrmecia] bisecta</name>
    <dbReference type="NCBI Taxonomy" id="41462"/>
    <lineage>
        <taxon>Eukaryota</taxon>
        <taxon>Viridiplantae</taxon>
        <taxon>Chlorophyta</taxon>
        <taxon>core chlorophytes</taxon>
        <taxon>Trebouxiophyceae</taxon>
        <taxon>Trebouxiales</taxon>
        <taxon>Trebouxiaceae</taxon>
        <taxon>Myrmecia</taxon>
    </lineage>
</organism>
<dbReference type="SMART" id="SM00248">
    <property type="entry name" value="ANK"/>
    <property type="match status" value="27"/>
</dbReference>
<evidence type="ECO:0000259" key="6">
    <source>
        <dbReference type="PROSITE" id="PS50188"/>
    </source>
</evidence>
<feature type="repeat" description="ANK" evidence="3">
    <location>
        <begin position="1379"/>
        <end position="1411"/>
    </location>
</feature>
<dbReference type="SUPFAM" id="SSF49899">
    <property type="entry name" value="Concanavalin A-like lectins/glucanases"/>
    <property type="match status" value="1"/>
</dbReference>
<evidence type="ECO:0000256" key="1">
    <source>
        <dbReference type="ARBA" id="ARBA00022737"/>
    </source>
</evidence>
<sequence>MAAPADTQAQAKAQRGETIPAYRATVDRDEDTNPAQGFTALHLAAQKGDVASLTAILDKSAEDINTRTEPQLLTPLHLAAEAGHLECVEKLLRVPGVLINALDVDGRTPQLAAVHQGNLKVVNRLNHEPPEEGQPGLGPPVPIVMHFQIHYFAQHGYMRALMEQLDRGAPVDLLDENKRTPLHKACLFGHFKVAEELVVSRKANILLASSQGRTPILYAAEGGNPDMVKLLLDAAAKLSSDHKTTGGWGINLLQHRTKDPKAIPTDAGLTPLLLAAKNGHAAFVRAALSHKANIKAVDKNGHSALHHACLGGTGAHLEVLKVLLEKDLDSHLCNSLDEFGYTPLLLASNHQGGCSTPTTCGHQEMVQILRKAKADMHFELHLAALGGHTDRVRKQLACKCAEFCKEQTCAKLADPISGITALHLAAKSGKLDVVEDLIKAGANVNALDINSNSPLMNAASGGHAEVVEELLKAGAFVYQKNLRGETALHRVASASVPDEKNPAVDTSRKGELECMRHLITAAQKLRNEPVTVEVRRPAVTKSTVPGATMRGGGQTMGATMKAIAKEMETMTDESVINARTFTRKDTALTIAAHDGHLQLVRILLEKGRADATERDANKFLPLHHAAKHGWLQICKELIKAGSPMLSRNYKGCMALHCAAGGGHVDVVEFLLSTRGQAEEEDSKSLVDVGDDSGLTSLHYAAMDGRTEVVKLLLAEKADPYAVTDALGTPFHMAVRENVDVVKVFLEAYRKIDGWPMQPDATGFTPLHYAVDPTGDNDDPEASVLAIVKAIVEYTEVPSKDEEPEQCRAKTRKLLNQLTKTANSALGLACEAEYATVVKYLLEKGATVKDGGKVYPVLHTAAQCTNPAILELILRNINKDPDNPELDAEPSEVLRQLRLRNWEGDTAIHVAAANNNLKAVRALLKNVADAREKSPEDRIVNTPITNGDGWYAIHSAAEHGHLDVIKMLHHEMGKDLQMMTSNGRTPLHIAAAFGQVDIVKFLLSEHCDMELMFKPDPERVAATDQRGKWAYQEDRCTIDQHPVYNTATILPTQPTENLKRKVVPGGGALLLEFSLGISYYEVTINEMVKDKDDDGRPLVPNMSIGIGNDKVVLSEEMKPPGLHRAYTFGYCSRNGYVYSGGPSTGQQYGPLFGEGDTIGVVFNRANRTVSFTKNGEHLGLAVRGTQFPIELNPDDMSAMLGWNSTGIKELQVNFGDDPERPFLANADDLLWQEEAIYNPAGEKEPWRCKELLHPLHLAICARALSVVLELLKHGADIYQKDADGWTTLHFASHEGWVDGIQVLLDEHKKQLKKGQHKASGPAAPEDDLVEVPPEQMAMFVDKGTKYGCSPLLLAIKNSHSNAAKILIEEGKADCKVVDEQHRTLLMHAAKTGNVETMKLLISKGVAVKTKDQMGRTALQYAANEAAVEFLEAQGNSTIPYEGRDYLLLRVDIEVKTGAVGSVLLAKWAKNGNPLAIKMHDKTAKDSRDTSFDMLKSFGNVKEARNYIACLPTGMDDSDAKFDDHKQHADHPYALVLEGGDQTLLEVLAEVGEAGGAPGQPPCYLPDNQCRFIFDCLVTAVNYVHTFGYVHHDLKTRNFVRFFDGRYKLIDFDNSRQENDDMGQTTVEICPPEAAKDLARDRNRKVKSQKSMDIWALGVVFYEMVTHRHLLCDIANWPQKDIYAHDDTEALEILGKVSDLTIGNLLLKYVPNPENSLAFDLLSQLLKVAPKSRPVIADVVNNPYLKGTTTMKAVEGQLKKLNTNVTEMSSKIDTILAGVLDIKARMVKLEELPDLIRNGFKDMSAQIKDFRAMVMQTHKASCPTTFIIGPDLTASEALTLKNGKSEGASAVSSWVSGLKTAFIEGGSMADFAESLTHKRYRLQLVCERCGLPQGEGYVLKQPKEWVGDFLPVMQVSFRIMKIANVALGLGSIMFPGLPTLPDGVLEKGDDMLDMLSKKSSAEEFTCVQDALDKKDGSFQQQCDNGLRQLAAFLEKADPMHGWGGLALIDLQEDKPSQAKAIAKDSHGMPQTVIDTVVTTSALRFAFASQAAFFIYKVSSGQQHLDLR</sequence>
<feature type="repeat" description="ANK" evidence="3">
    <location>
        <begin position="692"/>
        <end position="724"/>
    </location>
</feature>
<keyword evidence="8" id="KW-1185">Reference proteome</keyword>
<accession>A0AAW1R771</accession>
<dbReference type="InterPro" id="IPR002110">
    <property type="entry name" value="Ankyrin_rpt"/>
</dbReference>
<reference evidence="7 8" key="1">
    <citation type="journal article" date="2024" name="Nat. Commun.">
        <title>Phylogenomics reveals the evolutionary origins of lichenization in chlorophyte algae.</title>
        <authorList>
            <person name="Puginier C."/>
            <person name="Libourel C."/>
            <person name="Otte J."/>
            <person name="Skaloud P."/>
            <person name="Haon M."/>
            <person name="Grisel S."/>
            <person name="Petersen M."/>
            <person name="Berrin J.G."/>
            <person name="Delaux P.M."/>
            <person name="Dal Grande F."/>
            <person name="Keller J."/>
        </authorList>
    </citation>
    <scope>NUCLEOTIDE SEQUENCE [LARGE SCALE GENOMIC DNA]</scope>
    <source>
        <strain evidence="7 8">SAG 2043</strain>
    </source>
</reference>
<dbReference type="PROSITE" id="PS50088">
    <property type="entry name" value="ANK_REPEAT"/>
    <property type="match status" value="14"/>
</dbReference>
<feature type="compositionally biased region" description="Low complexity" evidence="4">
    <location>
        <begin position="1"/>
        <end position="13"/>
    </location>
</feature>